<proteinExistence type="predicted"/>
<keyword evidence="1" id="KW-0472">Membrane</keyword>
<dbReference type="AlphaFoldDB" id="A0A1M6S1B7"/>
<dbReference type="OrthoDB" id="9973892at2"/>
<evidence type="ECO:0000256" key="1">
    <source>
        <dbReference type="SAM" id="Phobius"/>
    </source>
</evidence>
<dbReference type="EMBL" id="FRAD01000025">
    <property type="protein sequence ID" value="SHK38490.1"/>
    <property type="molecule type" value="Genomic_DNA"/>
</dbReference>
<keyword evidence="1" id="KW-0812">Transmembrane</keyword>
<feature type="transmembrane region" description="Helical" evidence="1">
    <location>
        <begin position="12"/>
        <end position="35"/>
    </location>
</feature>
<dbReference type="Proteomes" id="UP000183952">
    <property type="component" value="Unassembled WGS sequence"/>
</dbReference>
<reference evidence="2 3" key="1">
    <citation type="submission" date="2016-11" db="EMBL/GenBank/DDBJ databases">
        <authorList>
            <person name="Jaros S."/>
            <person name="Januszkiewicz K."/>
            <person name="Wedrychowicz H."/>
        </authorList>
    </citation>
    <scope>NUCLEOTIDE SEQUENCE [LARGE SCALE GENOMIC DNA]</scope>
    <source>
        <strain evidence="2 3">DSM 3090</strain>
    </source>
</reference>
<accession>A0A1M6S1B7</accession>
<keyword evidence="1" id="KW-1133">Transmembrane helix</keyword>
<keyword evidence="3" id="KW-1185">Reference proteome</keyword>
<name>A0A1M6S1B7_9CLOT</name>
<organism evidence="2 3">
    <name type="scientific">Hathewaya proteolytica DSM 3090</name>
    <dbReference type="NCBI Taxonomy" id="1121331"/>
    <lineage>
        <taxon>Bacteria</taxon>
        <taxon>Bacillati</taxon>
        <taxon>Bacillota</taxon>
        <taxon>Clostridia</taxon>
        <taxon>Eubacteriales</taxon>
        <taxon>Clostridiaceae</taxon>
        <taxon>Hathewaya</taxon>
    </lineage>
</organism>
<evidence type="ECO:0000313" key="3">
    <source>
        <dbReference type="Proteomes" id="UP000183952"/>
    </source>
</evidence>
<protein>
    <submittedName>
        <fullName evidence="2">Uncharacterized protein</fullName>
    </submittedName>
</protein>
<gene>
    <name evidence="2" type="ORF">SAMN02745248_02420</name>
</gene>
<sequence length="187" mass="22421">MNVKKIYRKMKMIGTIIISIILIVMKLSFILSALIQLAEIGLCCVKRQKITDSFVINEKKNRIEQVIGKNMLIKVWKNDYYKNKYKLLEELKKVDFKKAISKNKKLIGKELNCETNLVIYKHVLEKQIGSKNIRVDEESKILTFQPIEKLLFMNGRVIWRNLFNVKFWRYIFRKETIKKYYFTIEES</sequence>
<evidence type="ECO:0000313" key="2">
    <source>
        <dbReference type="EMBL" id="SHK38490.1"/>
    </source>
</evidence>
<dbReference type="RefSeq" id="WP_072904331.1">
    <property type="nucleotide sequence ID" value="NZ_FRAD01000025.1"/>
</dbReference>